<evidence type="ECO:0000313" key="4">
    <source>
        <dbReference type="EMBL" id="ADM08984.1"/>
    </source>
</evidence>
<feature type="region of interest" description="Disordered" evidence="1">
    <location>
        <begin position="29"/>
        <end position="63"/>
    </location>
</feature>
<dbReference type="PANTHER" id="PTHR41542:SF1">
    <property type="entry name" value="BLL5807 PROTEIN"/>
    <property type="match status" value="1"/>
</dbReference>
<keyword evidence="5" id="KW-1185">Reference proteome</keyword>
<dbReference type="RefSeq" id="WP_013299958.1">
    <property type="nucleotide sequence ID" value="NC_014414.1"/>
</dbReference>
<dbReference type="Pfam" id="PF04280">
    <property type="entry name" value="Tim44"/>
    <property type="match status" value="1"/>
</dbReference>
<sequence length="222" mass="24623">MNDPVLIFFVVIAAFLSYRLYTLLGSKGGHEPTDAERERIGLPTGRPERDGQGTQEDEAVVAPRSDAKPLPAWAETVRADYADFDPDEFVTGAKAAYEMIIEAFANGRLDDVRAYVDPDVMRTFEIAVRGRDNAQQTMEVTLVGIERAEVVEAKRQSAHLDVTVKFRSDQIRVTRNAEGDVIEGDPNRIDLVIDRWTFSRPLSSTDPNWTLTATEAEPPGAA</sequence>
<dbReference type="eggNOG" id="COG4395">
    <property type="taxonomic scope" value="Bacteria"/>
</dbReference>
<keyword evidence="2" id="KW-1133">Transmembrane helix</keyword>
<dbReference type="AlphaFoldDB" id="E0TF66"/>
<protein>
    <recommendedName>
        <fullName evidence="3">Tim44-like domain-containing protein</fullName>
    </recommendedName>
</protein>
<organism evidence="4 5">
    <name type="scientific">Parvularcula bermudensis (strain ATCC BAA-594 / HTCC2503 / KCTC 12087)</name>
    <dbReference type="NCBI Taxonomy" id="314260"/>
    <lineage>
        <taxon>Bacteria</taxon>
        <taxon>Pseudomonadati</taxon>
        <taxon>Pseudomonadota</taxon>
        <taxon>Alphaproteobacteria</taxon>
        <taxon>Parvularculales</taxon>
        <taxon>Parvularculaceae</taxon>
        <taxon>Parvularcula</taxon>
    </lineage>
</organism>
<dbReference type="EMBL" id="CP002156">
    <property type="protein sequence ID" value="ADM08984.1"/>
    <property type="molecule type" value="Genomic_DNA"/>
</dbReference>
<dbReference type="InterPro" id="IPR007379">
    <property type="entry name" value="Tim44-like_dom"/>
</dbReference>
<reference evidence="5" key="1">
    <citation type="submission" date="2010-08" db="EMBL/GenBank/DDBJ databases">
        <title>Genome sequence of Parvularcula bermudensis HTCC2503.</title>
        <authorList>
            <person name="Kang D.-M."/>
            <person name="Oh H.-M."/>
            <person name="Cho J.-C."/>
        </authorList>
    </citation>
    <scope>NUCLEOTIDE SEQUENCE [LARGE SCALE GENOMIC DNA]</scope>
    <source>
        <strain evidence="5">ATCC BAA-594 / HTCC2503 / KCTC 12087</strain>
    </source>
</reference>
<proteinExistence type="predicted"/>
<evidence type="ECO:0000259" key="3">
    <source>
        <dbReference type="SMART" id="SM00978"/>
    </source>
</evidence>
<dbReference type="HOGENOM" id="CLU_086329_1_1_5"/>
<dbReference type="OrthoDB" id="9798618at2"/>
<evidence type="ECO:0000313" key="5">
    <source>
        <dbReference type="Proteomes" id="UP000001302"/>
    </source>
</evidence>
<dbReference type="STRING" id="314260.PB2503_04547"/>
<reference evidence="4 5" key="2">
    <citation type="journal article" date="2011" name="J. Bacteriol.">
        <title>Complete genome sequence of strain HTCC2503T of Parvularcula bermudensis, the type species of the order "Parvularculales" in the class Alphaproteobacteria.</title>
        <authorList>
            <person name="Oh H.M."/>
            <person name="Kang I."/>
            <person name="Vergin K.L."/>
            <person name="Kang D."/>
            <person name="Rhee K.H."/>
            <person name="Giovannoni S.J."/>
            <person name="Cho J.C."/>
        </authorList>
    </citation>
    <scope>NUCLEOTIDE SEQUENCE [LARGE SCALE GENOMIC DNA]</scope>
    <source>
        <strain evidence="5">ATCC BAA-594 / HTCC2503 / KCTC 12087</strain>
    </source>
</reference>
<feature type="compositionally biased region" description="Basic and acidic residues" evidence="1">
    <location>
        <begin position="29"/>
        <end position="51"/>
    </location>
</feature>
<dbReference type="NCBIfam" id="NF033779">
    <property type="entry name" value="Tim44_TimA_adap"/>
    <property type="match status" value="1"/>
</dbReference>
<evidence type="ECO:0000256" key="2">
    <source>
        <dbReference type="SAM" id="Phobius"/>
    </source>
</evidence>
<evidence type="ECO:0000256" key="1">
    <source>
        <dbReference type="SAM" id="MobiDB-lite"/>
    </source>
</evidence>
<dbReference type="SMART" id="SM00978">
    <property type="entry name" value="Tim44"/>
    <property type="match status" value="1"/>
</dbReference>
<dbReference type="SUPFAM" id="SSF54427">
    <property type="entry name" value="NTF2-like"/>
    <property type="match status" value="1"/>
</dbReference>
<dbReference type="Gene3D" id="3.10.450.240">
    <property type="match status" value="1"/>
</dbReference>
<dbReference type="InterPro" id="IPR032710">
    <property type="entry name" value="NTF2-like_dom_sf"/>
</dbReference>
<dbReference type="PANTHER" id="PTHR41542">
    <property type="entry name" value="BLL5807 PROTEIN"/>
    <property type="match status" value="1"/>
</dbReference>
<keyword evidence="2" id="KW-0812">Transmembrane</keyword>
<accession>E0TF66</accession>
<dbReference type="KEGG" id="pbr:PB2503_04547"/>
<dbReference type="Proteomes" id="UP000001302">
    <property type="component" value="Chromosome"/>
</dbReference>
<feature type="domain" description="Tim44-like" evidence="3">
    <location>
        <begin position="70"/>
        <end position="216"/>
    </location>
</feature>
<feature type="transmembrane region" description="Helical" evidence="2">
    <location>
        <begin position="6"/>
        <end position="24"/>
    </location>
</feature>
<keyword evidence="2" id="KW-0472">Membrane</keyword>
<gene>
    <name evidence="4" type="ordered locus">PB2503_04547</name>
</gene>
<name>E0TF66_PARBH</name>